<dbReference type="InterPro" id="IPR043130">
    <property type="entry name" value="CDP-OH_PTrfase_TM_dom"/>
</dbReference>
<feature type="transmembrane region" description="Helical" evidence="3">
    <location>
        <begin position="204"/>
        <end position="222"/>
    </location>
</feature>
<keyword evidence="3" id="KW-0812">Transmembrane</keyword>
<evidence type="ECO:0000256" key="3">
    <source>
        <dbReference type="SAM" id="Phobius"/>
    </source>
</evidence>
<evidence type="ECO:0000313" key="4">
    <source>
        <dbReference type="EMBL" id="RGJ00468.1"/>
    </source>
</evidence>
<feature type="transmembrane region" description="Helical" evidence="3">
    <location>
        <begin position="109"/>
        <end position="128"/>
    </location>
</feature>
<dbReference type="GO" id="GO:0016020">
    <property type="term" value="C:membrane"/>
    <property type="evidence" value="ECO:0007669"/>
    <property type="project" value="InterPro"/>
</dbReference>
<keyword evidence="3" id="KW-1133">Transmembrane helix</keyword>
<reference evidence="4 5" key="1">
    <citation type="submission" date="2018-08" db="EMBL/GenBank/DDBJ databases">
        <title>A genome reference for cultivated species of the human gut microbiota.</title>
        <authorList>
            <person name="Zou Y."/>
            <person name="Xue W."/>
            <person name="Luo G."/>
        </authorList>
    </citation>
    <scope>NUCLEOTIDE SEQUENCE [LARGE SCALE GENOMIC DNA]</scope>
    <source>
        <strain evidence="4 5">TM09-12</strain>
    </source>
</reference>
<evidence type="ECO:0000256" key="2">
    <source>
        <dbReference type="RuleBase" id="RU003750"/>
    </source>
</evidence>
<feature type="transmembrane region" description="Helical" evidence="3">
    <location>
        <begin position="140"/>
        <end position="158"/>
    </location>
</feature>
<name>A0A374P2L1_9FIRM</name>
<dbReference type="PROSITE" id="PS00379">
    <property type="entry name" value="CDP_ALCOHOL_P_TRANSF"/>
    <property type="match status" value="1"/>
</dbReference>
<keyword evidence="1 2" id="KW-0808">Transferase</keyword>
<feature type="transmembrane region" description="Helical" evidence="3">
    <location>
        <begin position="164"/>
        <end position="183"/>
    </location>
</feature>
<comment type="similarity">
    <text evidence="2">Belongs to the CDP-alcohol phosphatidyltransferase class-I family.</text>
</comment>
<organism evidence="4 5">
    <name type="scientific">Hungatella hathewayi</name>
    <dbReference type="NCBI Taxonomy" id="154046"/>
    <lineage>
        <taxon>Bacteria</taxon>
        <taxon>Bacillati</taxon>
        <taxon>Bacillota</taxon>
        <taxon>Clostridia</taxon>
        <taxon>Lachnospirales</taxon>
        <taxon>Lachnospiraceae</taxon>
        <taxon>Hungatella</taxon>
    </lineage>
</organism>
<dbReference type="InterPro" id="IPR000462">
    <property type="entry name" value="CDP-OH_P_trans"/>
</dbReference>
<dbReference type="RefSeq" id="WP_117633070.1">
    <property type="nucleotide sequence ID" value="NZ_QSRE01000021.1"/>
</dbReference>
<accession>A0A374P2L1</accession>
<proteinExistence type="inferred from homology"/>
<dbReference type="Pfam" id="PF01066">
    <property type="entry name" value="CDP-OH_P_transf"/>
    <property type="match status" value="1"/>
</dbReference>
<dbReference type="InterPro" id="IPR048254">
    <property type="entry name" value="CDP_ALCOHOL_P_TRANSF_CS"/>
</dbReference>
<dbReference type="AlphaFoldDB" id="A0A374P2L1"/>
<gene>
    <name evidence="4" type="ORF">DXD79_21925</name>
</gene>
<dbReference type="EMBL" id="QSON01000011">
    <property type="protein sequence ID" value="RGJ00468.1"/>
    <property type="molecule type" value="Genomic_DNA"/>
</dbReference>
<evidence type="ECO:0000256" key="1">
    <source>
        <dbReference type="ARBA" id="ARBA00022679"/>
    </source>
</evidence>
<protein>
    <submittedName>
        <fullName evidence="4">CDP-alcohol phosphatidyltransferase family protein</fullName>
    </submittedName>
</protein>
<dbReference type="Proteomes" id="UP000263014">
    <property type="component" value="Unassembled WGS sequence"/>
</dbReference>
<sequence>MFHVKHPAINILNHPENRKERVIKNLANIITSSRIIFAIAILYIKPFSIAFWICYFLGGLSDLLDGFVARTLNQQSEKGAKIDSIADFVFAVSIFIIVLKNIFLPGRLWCFISLIFLICIITYSIGFYKYRTFSSLHTYFNKASGLLIFMFPLLYVILKLDVAGGIVCVVSFAASVEELVIVMKSRRLDRDCKGYFLGKRDSIVIKKTVLSFFLCCIITYYIRKNVMMVEFGK</sequence>
<dbReference type="Gene3D" id="1.20.120.1760">
    <property type="match status" value="1"/>
</dbReference>
<dbReference type="GO" id="GO:0008654">
    <property type="term" value="P:phospholipid biosynthetic process"/>
    <property type="evidence" value="ECO:0007669"/>
    <property type="project" value="InterPro"/>
</dbReference>
<evidence type="ECO:0000313" key="5">
    <source>
        <dbReference type="Proteomes" id="UP000263014"/>
    </source>
</evidence>
<comment type="caution">
    <text evidence="4">The sequence shown here is derived from an EMBL/GenBank/DDBJ whole genome shotgun (WGS) entry which is preliminary data.</text>
</comment>
<keyword evidence="3" id="KW-0472">Membrane</keyword>
<dbReference type="GO" id="GO:0016780">
    <property type="term" value="F:phosphotransferase activity, for other substituted phosphate groups"/>
    <property type="evidence" value="ECO:0007669"/>
    <property type="project" value="InterPro"/>
</dbReference>